<feature type="transmembrane region" description="Helical" evidence="1">
    <location>
        <begin position="224"/>
        <end position="243"/>
    </location>
</feature>
<dbReference type="InterPro" id="IPR037185">
    <property type="entry name" value="EmrE-like"/>
</dbReference>
<evidence type="ECO:0000313" key="3">
    <source>
        <dbReference type="EMBL" id="AXK84136.1"/>
    </source>
</evidence>
<dbReference type="OrthoDB" id="9815809at2"/>
<evidence type="ECO:0000256" key="1">
    <source>
        <dbReference type="SAM" id="Phobius"/>
    </source>
</evidence>
<feature type="domain" description="EamA" evidence="2">
    <location>
        <begin position="138"/>
        <end position="265"/>
    </location>
</feature>
<name>A0A346A4N9_9HYPH</name>
<reference evidence="3 4" key="1">
    <citation type="submission" date="2018-07" db="EMBL/GenBank/DDBJ databases">
        <authorList>
            <person name="Quirk P.G."/>
            <person name="Krulwich T.A."/>
        </authorList>
    </citation>
    <scope>NUCLEOTIDE SEQUENCE [LARGE SCALE GENOMIC DNA]</scope>
    <source>
        <strain evidence="3 4">CC-BB4</strain>
    </source>
</reference>
<dbReference type="PANTHER" id="PTHR22911:SF135">
    <property type="entry name" value="BLR4310 PROTEIN"/>
    <property type="match status" value="1"/>
</dbReference>
<dbReference type="AlphaFoldDB" id="A0A346A4N9"/>
<evidence type="ECO:0000313" key="4">
    <source>
        <dbReference type="Proteomes" id="UP000254889"/>
    </source>
</evidence>
<feature type="transmembrane region" description="Helical" evidence="1">
    <location>
        <begin position="114"/>
        <end position="132"/>
    </location>
</feature>
<feature type="transmembrane region" description="Helical" evidence="1">
    <location>
        <begin position="64"/>
        <end position="81"/>
    </location>
</feature>
<keyword evidence="1" id="KW-1133">Transmembrane helix</keyword>
<keyword evidence="1" id="KW-0812">Transmembrane</keyword>
<dbReference type="EMBL" id="CP031417">
    <property type="protein sequence ID" value="AXK84136.1"/>
    <property type="molecule type" value="Genomic_DNA"/>
</dbReference>
<keyword evidence="4" id="KW-1185">Reference proteome</keyword>
<dbReference type="InterPro" id="IPR000620">
    <property type="entry name" value="EamA_dom"/>
</dbReference>
<feature type="transmembrane region" description="Helical" evidence="1">
    <location>
        <begin position="87"/>
        <end position="105"/>
    </location>
</feature>
<dbReference type="Gene3D" id="1.10.3730.20">
    <property type="match status" value="1"/>
</dbReference>
<dbReference type="KEGG" id="ptaw:DW352_20270"/>
<organism evidence="3 4">
    <name type="scientific">Pseudolabrys taiwanensis</name>
    <dbReference type="NCBI Taxonomy" id="331696"/>
    <lineage>
        <taxon>Bacteria</taxon>
        <taxon>Pseudomonadati</taxon>
        <taxon>Pseudomonadota</taxon>
        <taxon>Alphaproteobacteria</taxon>
        <taxon>Hyphomicrobiales</taxon>
        <taxon>Xanthobacteraceae</taxon>
        <taxon>Pseudolabrys</taxon>
    </lineage>
</organism>
<feature type="transmembrane region" description="Helical" evidence="1">
    <location>
        <begin position="25"/>
        <end position="43"/>
    </location>
</feature>
<feature type="transmembrane region" description="Helical" evidence="1">
    <location>
        <begin position="249"/>
        <end position="267"/>
    </location>
</feature>
<feature type="transmembrane region" description="Helical" evidence="1">
    <location>
        <begin position="166"/>
        <end position="189"/>
    </location>
</feature>
<sequence>MLTGIFFFALNDALGKWLVATYSVGQLLLIRSVAALVILVPFMRGDNLRAFRRMPRPGIQLLRAAFATFEVGCFYLALAYMPLADVMTFYLAGPIYVTALSPWLLGERVGWRQWLAVVAGFAGVMIALNPSAGSFTPAALVAIAGSLSFSLLMICTRLVRGTSDLVLVTTQTAGALVFGAVTAPFTWVALDMRDALLLALLGATALFAHVCVNRSLKLAPASVVVPYQYSTIFWAVILGFIFFGDIPRLSVLVGAAIIIAAGIYIFLHERKTSKDLALIEPP</sequence>
<dbReference type="PANTHER" id="PTHR22911">
    <property type="entry name" value="ACYL-MALONYL CONDENSING ENZYME-RELATED"/>
    <property type="match status" value="1"/>
</dbReference>
<keyword evidence="1" id="KW-0472">Membrane</keyword>
<dbReference type="Pfam" id="PF00892">
    <property type="entry name" value="EamA"/>
    <property type="match status" value="2"/>
</dbReference>
<proteinExistence type="predicted"/>
<protein>
    <submittedName>
        <fullName evidence="3">DMT family transporter</fullName>
    </submittedName>
</protein>
<dbReference type="GO" id="GO:0016020">
    <property type="term" value="C:membrane"/>
    <property type="evidence" value="ECO:0007669"/>
    <property type="project" value="InterPro"/>
</dbReference>
<feature type="transmembrane region" description="Helical" evidence="1">
    <location>
        <begin position="195"/>
        <end position="212"/>
    </location>
</feature>
<gene>
    <name evidence="3" type="ORF">DW352_20270</name>
</gene>
<feature type="transmembrane region" description="Helical" evidence="1">
    <location>
        <begin position="138"/>
        <end position="159"/>
    </location>
</feature>
<feature type="domain" description="EamA" evidence="2">
    <location>
        <begin position="2"/>
        <end position="127"/>
    </location>
</feature>
<evidence type="ECO:0000259" key="2">
    <source>
        <dbReference type="Pfam" id="PF00892"/>
    </source>
</evidence>
<accession>A0A346A4N9</accession>
<dbReference type="SUPFAM" id="SSF103481">
    <property type="entry name" value="Multidrug resistance efflux transporter EmrE"/>
    <property type="match status" value="2"/>
</dbReference>
<dbReference type="Proteomes" id="UP000254889">
    <property type="component" value="Chromosome"/>
</dbReference>